<dbReference type="EMBL" id="AGDV01000021">
    <property type="protein sequence ID" value="EMB30702.1"/>
    <property type="molecule type" value="Genomic_DNA"/>
</dbReference>
<keyword evidence="2" id="KW-1003">Cell membrane</keyword>
<gene>
    <name evidence="9" type="ORF">HMPREF9726_02387</name>
</gene>
<dbReference type="AlphaFoldDB" id="A0A0E2EEQ1"/>
<dbReference type="HOGENOM" id="CLU_019824_4_1_12"/>
<keyword evidence="6 7" id="KW-0472">Membrane</keyword>
<feature type="transmembrane region" description="Helical" evidence="7">
    <location>
        <begin position="197"/>
        <end position="227"/>
    </location>
</feature>
<dbReference type="PANTHER" id="PTHR33362">
    <property type="entry name" value="SIALIC ACID TRAP TRANSPORTER PERMEASE PROTEIN SIAT-RELATED"/>
    <property type="match status" value="1"/>
</dbReference>
<keyword evidence="3" id="KW-0997">Cell inner membrane</keyword>
<evidence type="ECO:0000256" key="4">
    <source>
        <dbReference type="ARBA" id="ARBA00022692"/>
    </source>
</evidence>
<dbReference type="InterPro" id="IPR010656">
    <property type="entry name" value="DctM"/>
</dbReference>
<feature type="transmembrane region" description="Helical" evidence="7">
    <location>
        <begin position="145"/>
        <end position="167"/>
    </location>
</feature>
<feature type="transmembrane region" description="Helical" evidence="7">
    <location>
        <begin position="460"/>
        <end position="478"/>
    </location>
</feature>
<feature type="transmembrane region" description="Helical" evidence="7">
    <location>
        <begin position="510"/>
        <end position="532"/>
    </location>
</feature>
<reference evidence="9" key="1">
    <citation type="submission" date="2012-01" db="EMBL/GenBank/DDBJ databases">
        <title>The Genome Sequence of Treponema denticola H-22.</title>
        <authorList>
            <consortium name="The Broad Institute Genome Sequencing Platform"/>
            <person name="Earl A."/>
            <person name="Ward D."/>
            <person name="Feldgarden M."/>
            <person name="Gevers D."/>
            <person name="Blanton J.M."/>
            <person name="Fenno C.J."/>
            <person name="Baranova O.V."/>
            <person name="Mathney J."/>
            <person name="Dewhirst F.E."/>
            <person name="Izard J."/>
            <person name="Young S.K."/>
            <person name="Zeng Q."/>
            <person name="Gargeya S."/>
            <person name="Fitzgerald M."/>
            <person name="Haas B."/>
            <person name="Abouelleil A."/>
            <person name="Alvarado L."/>
            <person name="Arachchi H.M."/>
            <person name="Berlin A."/>
            <person name="Chapman S.B."/>
            <person name="Gearin G."/>
            <person name="Goldberg J."/>
            <person name="Griggs A."/>
            <person name="Gujja S."/>
            <person name="Hansen M."/>
            <person name="Heiman D."/>
            <person name="Howarth C."/>
            <person name="Larimer J."/>
            <person name="Lui A."/>
            <person name="MacDonald P.J.P."/>
            <person name="McCowen C."/>
            <person name="Montmayeur A."/>
            <person name="Murphy C."/>
            <person name="Neiman D."/>
            <person name="Pearson M."/>
            <person name="Priest M."/>
            <person name="Roberts A."/>
            <person name="Saif S."/>
            <person name="Shea T."/>
            <person name="Sisk P."/>
            <person name="Stolte C."/>
            <person name="Sykes S."/>
            <person name="Wortman J."/>
            <person name="Nusbaum C."/>
            <person name="Birren B."/>
        </authorList>
    </citation>
    <scope>NUCLEOTIDE SEQUENCE [LARGE SCALE GENOMIC DNA]</scope>
    <source>
        <strain evidence="9">H-22</strain>
    </source>
</reference>
<feature type="transmembrane region" description="Helical" evidence="7">
    <location>
        <begin position="366"/>
        <end position="387"/>
    </location>
</feature>
<dbReference type="RefSeq" id="WP_002685900.1">
    <property type="nucleotide sequence ID" value="NZ_CM001795.1"/>
</dbReference>
<name>A0A0E2EEQ1_TREDN</name>
<feature type="transmembrane region" description="Helical" evidence="7">
    <location>
        <begin position="7"/>
        <end position="27"/>
    </location>
</feature>
<comment type="caution">
    <text evidence="9">The sequence shown here is derived from an EMBL/GenBank/DDBJ whole genome shotgun (WGS) entry which is preliminary data.</text>
</comment>
<feature type="transmembrane region" description="Helical" evidence="7">
    <location>
        <begin position="287"/>
        <end position="320"/>
    </location>
</feature>
<dbReference type="Proteomes" id="UP000011705">
    <property type="component" value="Chromosome"/>
</dbReference>
<dbReference type="GO" id="GO:0005886">
    <property type="term" value="C:plasma membrane"/>
    <property type="evidence" value="ECO:0007669"/>
    <property type="project" value="UniProtKB-SubCell"/>
</dbReference>
<feature type="domain" description="TRAP C4-dicarboxylate transport system permease DctM subunit" evidence="8">
    <location>
        <begin position="203"/>
        <end position="609"/>
    </location>
</feature>
<evidence type="ECO:0000256" key="1">
    <source>
        <dbReference type="ARBA" id="ARBA00004429"/>
    </source>
</evidence>
<dbReference type="NCBIfam" id="TIGR00786">
    <property type="entry name" value="dctM"/>
    <property type="match status" value="1"/>
</dbReference>
<accession>A0A0E2EEQ1</accession>
<feature type="transmembrane region" description="Helical" evidence="7">
    <location>
        <begin position="111"/>
        <end position="133"/>
    </location>
</feature>
<dbReference type="Pfam" id="PF06808">
    <property type="entry name" value="DctM"/>
    <property type="match status" value="1"/>
</dbReference>
<evidence type="ECO:0000256" key="2">
    <source>
        <dbReference type="ARBA" id="ARBA00022475"/>
    </source>
</evidence>
<dbReference type="InterPro" id="IPR004681">
    <property type="entry name" value="TRAP_DctM"/>
</dbReference>
<keyword evidence="5 7" id="KW-1133">Transmembrane helix</keyword>
<dbReference type="GO" id="GO:0022857">
    <property type="term" value="F:transmembrane transporter activity"/>
    <property type="evidence" value="ECO:0007669"/>
    <property type="project" value="TreeGrafter"/>
</dbReference>
<keyword evidence="4 7" id="KW-0812">Transmembrane</keyword>
<evidence type="ECO:0000256" key="6">
    <source>
        <dbReference type="ARBA" id="ARBA00023136"/>
    </source>
</evidence>
<feature type="transmembrane region" description="Helical" evidence="7">
    <location>
        <begin position="408"/>
        <end position="424"/>
    </location>
</feature>
<evidence type="ECO:0000256" key="5">
    <source>
        <dbReference type="ARBA" id="ARBA00022989"/>
    </source>
</evidence>
<protein>
    <submittedName>
        <fullName evidence="9">TRAP transporter, DctM subunit</fullName>
    </submittedName>
</protein>
<sequence length="615" mass="66250">MKKLVNGFILALTAVLIVLPFVSHILASLGGNSLEYERLIVQLVFVFACLAGLITTIEKKQLNIEVFTSKLNKKHQSIVHGTLSCVNTAILTAIFLSVFPNYNMLSSEDHVLYIPIKIFFSALPPMYLIMLALEIKRNKYIISSILGLLIGLLISTGSILGLLNLVFGSWYPEINDSGLAVLLSGISTSVQTFSENAIWLIVLIFTVFSLFGMPLYIVLSGLAYFAFMTTGGYVESIPMETYNILTDTSIAAIPLFTIAGYLLAGGSAGKRLLDFVKSSVGCIRGGVVIAAVLVATFFTTFTGASGVTILALGGILSVILTGSGYSEDDSEALITASGSIGLLLPPSLAVIVYGATNFMTVNIFDLFKGAVLPGVLLALSMIVIGVIRDKKSKRIRFSREALAQSFKAGFLELLLPVLIVIVYFGGYFTLFETAAFTVLYSFVLEVLIRKDLSIKKAIDVILQSIPVAGGVLVIIGAAKGLALFLVYAGIPQILSDLAITFVGSKILFLLLLNIVLLIVGCIMDLYSAILVVSPLIIPVAESFGIHPVHTGVIFLTNLALGFLTPPIGMNLFIASYTFKKPVIKIVKSILPYLAVQFIILLLITYIPWFSTVFVD</sequence>
<feature type="transmembrane region" description="Helical" evidence="7">
    <location>
        <begin position="332"/>
        <end position="354"/>
    </location>
</feature>
<dbReference type="PATRIC" id="fig|999432.5.peg.2482"/>
<feature type="transmembrane region" description="Helical" evidence="7">
    <location>
        <begin position="39"/>
        <end position="57"/>
    </location>
</feature>
<evidence type="ECO:0000256" key="3">
    <source>
        <dbReference type="ARBA" id="ARBA00022519"/>
    </source>
</evidence>
<feature type="transmembrane region" description="Helical" evidence="7">
    <location>
        <begin position="552"/>
        <end position="577"/>
    </location>
</feature>
<evidence type="ECO:0000256" key="7">
    <source>
        <dbReference type="SAM" id="Phobius"/>
    </source>
</evidence>
<feature type="transmembrane region" description="Helical" evidence="7">
    <location>
        <begin position="78"/>
        <end position="99"/>
    </location>
</feature>
<feature type="transmembrane region" description="Helical" evidence="7">
    <location>
        <begin position="589"/>
        <end position="609"/>
    </location>
</feature>
<proteinExistence type="predicted"/>
<evidence type="ECO:0000313" key="9">
    <source>
        <dbReference type="EMBL" id="EMB30702.1"/>
    </source>
</evidence>
<evidence type="ECO:0000259" key="8">
    <source>
        <dbReference type="Pfam" id="PF06808"/>
    </source>
</evidence>
<organism evidence="9">
    <name type="scientific">Treponema denticola H-22</name>
    <dbReference type="NCBI Taxonomy" id="999432"/>
    <lineage>
        <taxon>Bacteria</taxon>
        <taxon>Pseudomonadati</taxon>
        <taxon>Spirochaetota</taxon>
        <taxon>Spirochaetia</taxon>
        <taxon>Spirochaetales</taxon>
        <taxon>Treponemataceae</taxon>
        <taxon>Treponema</taxon>
    </lineage>
</organism>
<comment type="subcellular location">
    <subcellularLocation>
        <location evidence="1">Cell inner membrane</location>
        <topology evidence="1">Multi-pass membrane protein</topology>
    </subcellularLocation>
</comment>